<gene>
    <name evidence="5" type="ORF">PCOS0759_LOCUS5568</name>
</gene>
<dbReference type="SUPFAM" id="SSF52058">
    <property type="entry name" value="L domain-like"/>
    <property type="match status" value="1"/>
</dbReference>
<name>A0A7S1KQN4_9EUKA</name>
<protein>
    <recommendedName>
        <fullName evidence="4">EF-hand domain-containing protein</fullName>
    </recommendedName>
</protein>
<dbReference type="InterPro" id="IPR002048">
    <property type="entry name" value="EF_hand_dom"/>
</dbReference>
<dbReference type="PROSITE" id="PS50222">
    <property type="entry name" value="EF_HAND_2"/>
    <property type="match status" value="2"/>
</dbReference>
<dbReference type="SMART" id="SM00054">
    <property type="entry name" value="EFh"/>
    <property type="match status" value="2"/>
</dbReference>
<sequence>MPPQIAKLRKNLNSLFVQNAQTTEINLESCQLTSLDPLLQCLSQFKNLKVLRLQNNALNELPRDMSDLLALQYLDLTQNRFTNLESFMSGLFSLKQLKHLFIDLKDEDEDEIIISLTNLESFNGTPLTDVPDDLEIGVGDDNHVLNFGGDDSDEVFGAAGAHQDAAREYVTDKNASDQIDPSSPEINVEHIDFALQEQLFEDSQRHLGEFGKWEIFSDPAKDDLKTSLLNETSPIRQQAEILSCKRHLTNDCFDQIIDSLNDDKLVLMLKKIRDSYDGLFDESYNTMHNTSRTHEDSVAKLRGDLNQADKEIGQLLEAAEILEKEASDSESAKRKLADIYEDEKEKLVDELGWIKAEKEKLKNKMRQYQIAQQKMSTQANTNTRELLVQTLKNERRKKSASNGAGRTLNTSASSSPSSKVGKHLTLRQVKEIIEDIYASKAKFDSKCADNHLPRETMEQHLYTYLNQKYGLKNLILDWASAIIAAVKKYSAEDNYVCVFGKILRNEIDEEFRFVQKQLLETVGELLRVYLKGKYPLKVDNDINAMLQKRMGGFVYEEEWVDIIKYMYNKEDSVSVIVNVKEAIRRYNQYNRSNDDGSMSARSNRSRAQGSSSAKNQNRILYSEFVKVLLDFQLNGHKRFLNKFVKLFRMFDQDRNGILNELEFRQLLLAINPNRSEEEIDELLNMMDPYNNQQITFSECVTFLSAELVRMMNTHRAQNKKNDDYEEENGEEDDGEDFDDQGLDVEYDEDEGA</sequence>
<feature type="compositionally biased region" description="Acidic residues" evidence="3">
    <location>
        <begin position="723"/>
        <end position="752"/>
    </location>
</feature>
<dbReference type="PANTHER" id="PTHR16306">
    <property type="entry name" value="TRANSLIN-ASSOCIATED FACTOR X-INTERACTING PROTEIN 1"/>
    <property type="match status" value="1"/>
</dbReference>
<evidence type="ECO:0000256" key="3">
    <source>
        <dbReference type="SAM" id="MobiDB-lite"/>
    </source>
</evidence>
<keyword evidence="2" id="KW-0175">Coiled coil</keyword>
<keyword evidence="1" id="KW-0106">Calcium</keyword>
<evidence type="ECO:0000256" key="2">
    <source>
        <dbReference type="SAM" id="Coils"/>
    </source>
</evidence>
<dbReference type="CDD" id="cd00051">
    <property type="entry name" value="EFh"/>
    <property type="match status" value="1"/>
</dbReference>
<accession>A0A7S1KQN4</accession>
<dbReference type="Gene3D" id="3.80.10.10">
    <property type="entry name" value="Ribonuclease Inhibitor"/>
    <property type="match status" value="1"/>
</dbReference>
<dbReference type="AlphaFoldDB" id="A0A7S1KQN4"/>
<feature type="compositionally biased region" description="Polar residues" evidence="3">
    <location>
        <begin position="400"/>
        <end position="410"/>
    </location>
</feature>
<dbReference type="PANTHER" id="PTHR16306:SF1">
    <property type="entry name" value="CHROMOSOME UNDETERMINED SCAFFOLD_7, WHOLE GENOME SHOTGUN SEQUENCE"/>
    <property type="match status" value="1"/>
</dbReference>
<dbReference type="PROSITE" id="PS00018">
    <property type="entry name" value="EF_HAND_1"/>
    <property type="match status" value="1"/>
</dbReference>
<dbReference type="GO" id="GO:0005509">
    <property type="term" value="F:calcium ion binding"/>
    <property type="evidence" value="ECO:0007669"/>
    <property type="project" value="InterPro"/>
</dbReference>
<feature type="domain" description="EF-hand" evidence="4">
    <location>
        <begin position="638"/>
        <end position="673"/>
    </location>
</feature>
<dbReference type="SUPFAM" id="SSF47473">
    <property type="entry name" value="EF-hand"/>
    <property type="match status" value="1"/>
</dbReference>
<dbReference type="InterPro" id="IPR032675">
    <property type="entry name" value="LRR_dom_sf"/>
</dbReference>
<evidence type="ECO:0000313" key="5">
    <source>
        <dbReference type="EMBL" id="CAD9082328.1"/>
    </source>
</evidence>
<evidence type="ECO:0000256" key="1">
    <source>
        <dbReference type="ARBA" id="ARBA00022837"/>
    </source>
</evidence>
<dbReference type="GO" id="GO:0005737">
    <property type="term" value="C:cytoplasm"/>
    <property type="evidence" value="ECO:0007669"/>
    <property type="project" value="TreeGrafter"/>
</dbReference>
<dbReference type="InterPro" id="IPR011992">
    <property type="entry name" value="EF-hand-dom_pair"/>
</dbReference>
<reference evidence="5" key="1">
    <citation type="submission" date="2021-01" db="EMBL/GenBank/DDBJ databases">
        <authorList>
            <person name="Corre E."/>
            <person name="Pelletier E."/>
            <person name="Niang G."/>
            <person name="Scheremetjew M."/>
            <person name="Finn R."/>
            <person name="Kale V."/>
            <person name="Holt S."/>
            <person name="Cochrane G."/>
            <person name="Meng A."/>
            <person name="Brown T."/>
            <person name="Cohen L."/>
        </authorList>
    </citation>
    <scope>NUCLEOTIDE SEQUENCE</scope>
    <source>
        <strain evidence="5">WS</strain>
    </source>
</reference>
<feature type="domain" description="EF-hand" evidence="4">
    <location>
        <begin position="674"/>
        <end position="709"/>
    </location>
</feature>
<feature type="coiled-coil region" evidence="2">
    <location>
        <begin position="298"/>
        <end position="378"/>
    </location>
</feature>
<feature type="region of interest" description="Disordered" evidence="3">
    <location>
        <begin position="717"/>
        <end position="752"/>
    </location>
</feature>
<feature type="region of interest" description="Disordered" evidence="3">
    <location>
        <begin position="593"/>
        <end position="613"/>
    </location>
</feature>
<dbReference type="InterPro" id="IPR018247">
    <property type="entry name" value="EF_Hand_1_Ca_BS"/>
</dbReference>
<dbReference type="Gene3D" id="1.10.238.10">
    <property type="entry name" value="EF-hand"/>
    <property type="match status" value="1"/>
</dbReference>
<dbReference type="EMBL" id="HBGD01006690">
    <property type="protein sequence ID" value="CAD9082328.1"/>
    <property type="molecule type" value="Transcribed_RNA"/>
</dbReference>
<feature type="region of interest" description="Disordered" evidence="3">
    <location>
        <begin position="393"/>
        <end position="420"/>
    </location>
</feature>
<organism evidence="5">
    <name type="scientific">Percolomonas cosmopolitus</name>
    <dbReference type="NCBI Taxonomy" id="63605"/>
    <lineage>
        <taxon>Eukaryota</taxon>
        <taxon>Discoba</taxon>
        <taxon>Heterolobosea</taxon>
        <taxon>Tetramitia</taxon>
        <taxon>Eutetramitia</taxon>
        <taxon>Percolomonadidae</taxon>
        <taxon>Percolomonas</taxon>
    </lineage>
</organism>
<proteinExistence type="predicted"/>
<dbReference type="Pfam" id="PF13499">
    <property type="entry name" value="EF-hand_7"/>
    <property type="match status" value="1"/>
</dbReference>
<evidence type="ECO:0000259" key="4">
    <source>
        <dbReference type="PROSITE" id="PS50222"/>
    </source>
</evidence>